<gene>
    <name evidence="1" type="ORF">EI42_04230</name>
</gene>
<name>A0A326U342_THEHA</name>
<comment type="caution">
    <text evidence="1">The sequence shown here is derived from an EMBL/GenBank/DDBJ whole genome shotgun (WGS) entry which is preliminary data.</text>
</comment>
<dbReference type="OrthoDB" id="9965742at2"/>
<dbReference type="RefSeq" id="WP_111324567.1">
    <property type="nucleotide sequence ID" value="NZ_BIFX01000001.1"/>
</dbReference>
<proteinExistence type="predicted"/>
<accession>A0A326U342</accession>
<organism evidence="1 2">
    <name type="scientific">Thermosporothrix hazakensis</name>
    <dbReference type="NCBI Taxonomy" id="644383"/>
    <lineage>
        <taxon>Bacteria</taxon>
        <taxon>Bacillati</taxon>
        <taxon>Chloroflexota</taxon>
        <taxon>Ktedonobacteria</taxon>
        <taxon>Ktedonobacterales</taxon>
        <taxon>Thermosporotrichaceae</taxon>
        <taxon>Thermosporothrix</taxon>
    </lineage>
</organism>
<protein>
    <submittedName>
        <fullName evidence="1">Uncharacterized protein</fullName>
    </submittedName>
</protein>
<dbReference type="EMBL" id="QKUF01000018">
    <property type="protein sequence ID" value="PZW25386.1"/>
    <property type="molecule type" value="Genomic_DNA"/>
</dbReference>
<reference evidence="1 2" key="1">
    <citation type="submission" date="2018-06" db="EMBL/GenBank/DDBJ databases">
        <title>Genomic Encyclopedia of Archaeal and Bacterial Type Strains, Phase II (KMG-II): from individual species to whole genera.</title>
        <authorList>
            <person name="Goeker M."/>
        </authorList>
    </citation>
    <scope>NUCLEOTIDE SEQUENCE [LARGE SCALE GENOMIC DNA]</scope>
    <source>
        <strain evidence="1 2">ATCC BAA-1881</strain>
    </source>
</reference>
<evidence type="ECO:0000313" key="1">
    <source>
        <dbReference type="EMBL" id="PZW25386.1"/>
    </source>
</evidence>
<dbReference type="AlphaFoldDB" id="A0A326U342"/>
<evidence type="ECO:0000313" key="2">
    <source>
        <dbReference type="Proteomes" id="UP000248806"/>
    </source>
</evidence>
<keyword evidence="2" id="KW-1185">Reference proteome</keyword>
<sequence length="72" mass="8125">MSIQVLPQEDFFIFVPDHKTVARPALMPGVEGSVQGKDDENVLPASDCVNWIEIPLDKSLIVYAHMWEKEEA</sequence>
<dbReference type="Proteomes" id="UP000248806">
    <property type="component" value="Unassembled WGS sequence"/>
</dbReference>